<feature type="transmembrane region" description="Helical" evidence="1">
    <location>
        <begin position="371"/>
        <end position="391"/>
    </location>
</feature>
<evidence type="ECO:0000313" key="2">
    <source>
        <dbReference type="EMBL" id="ASG24942.1"/>
    </source>
</evidence>
<sequence>MATAPRPYAGPVLLAEGFRPFFLAAAVWAAVALGLWVALLSGAIVGPRALDPLAWHIHEMLFGFVMAGVAGFILTAIPNWTGRPPLRGTPLAALVVLWLAARLLALTSLVATLPLALVAVVDAGLPLALAAYAARQVMAARNWRNLVMTGPLLVLAIADGLMVAEGAGVTVPQGLGWRLGLAAIIILISAIGGRIIPAFTRNWLMKRGATALPPASPGPVDRLALASLHTGLLAWAFLANGHGPGTALTGGLLLLASAANLARLARWRGWTTLAEPLLSILHLGYLWVVVGAALLGGTLLTSTVPMATAIHALTAGSIGTMMLAVMSRATLGHTGRPLTADRATVSVYLLVNGAALSRIVASLMGGAHLSLLALSALLWVTAFALFAARYLPYWRRPRLERIA</sequence>
<feature type="transmembrane region" description="Helical" evidence="1">
    <location>
        <begin position="89"/>
        <end position="109"/>
    </location>
</feature>
<gene>
    <name evidence="2" type="ORF">Y958_28590</name>
</gene>
<dbReference type="KEGG" id="nao:Y958_28590"/>
<accession>A0A248K1X8</accession>
<dbReference type="Proteomes" id="UP000197153">
    <property type="component" value="Chromosome 4"/>
</dbReference>
<name>A0A248K1X8_9PROT</name>
<feature type="transmembrane region" description="Helical" evidence="1">
    <location>
        <begin position="146"/>
        <end position="164"/>
    </location>
</feature>
<dbReference type="InterPro" id="IPR010266">
    <property type="entry name" value="NnrS"/>
</dbReference>
<evidence type="ECO:0000313" key="3">
    <source>
        <dbReference type="Proteomes" id="UP000197153"/>
    </source>
</evidence>
<keyword evidence="1" id="KW-1133">Transmembrane helix</keyword>
<feature type="transmembrane region" description="Helical" evidence="1">
    <location>
        <begin position="347"/>
        <end position="365"/>
    </location>
</feature>
<keyword evidence="1" id="KW-0812">Transmembrane</keyword>
<evidence type="ECO:0000256" key="1">
    <source>
        <dbReference type="SAM" id="Phobius"/>
    </source>
</evidence>
<keyword evidence="3" id="KW-1185">Reference proteome</keyword>
<dbReference type="AlphaFoldDB" id="A0A248K1X8"/>
<feature type="transmembrane region" description="Helical" evidence="1">
    <location>
        <begin position="57"/>
        <end position="77"/>
    </location>
</feature>
<feature type="transmembrane region" description="Helical" evidence="1">
    <location>
        <begin position="21"/>
        <end position="45"/>
    </location>
</feature>
<organism evidence="2 3">
    <name type="scientific">Nitrospirillum viridazoti CBAmc</name>
    <dbReference type="NCBI Taxonomy" id="1441467"/>
    <lineage>
        <taxon>Bacteria</taxon>
        <taxon>Pseudomonadati</taxon>
        <taxon>Pseudomonadota</taxon>
        <taxon>Alphaproteobacteria</taxon>
        <taxon>Rhodospirillales</taxon>
        <taxon>Azospirillaceae</taxon>
        <taxon>Nitrospirillum</taxon>
        <taxon>Nitrospirillum viridazoti</taxon>
    </lineage>
</organism>
<dbReference type="Pfam" id="PF05940">
    <property type="entry name" value="NnrS"/>
    <property type="match status" value="1"/>
</dbReference>
<keyword evidence="1" id="KW-0472">Membrane</keyword>
<proteinExistence type="predicted"/>
<protein>
    <submittedName>
        <fullName evidence="2">NnrS family protein</fullName>
    </submittedName>
</protein>
<feature type="transmembrane region" description="Helical" evidence="1">
    <location>
        <begin position="277"/>
        <end position="300"/>
    </location>
</feature>
<dbReference type="RefSeq" id="WP_088875336.1">
    <property type="nucleotide sequence ID" value="NZ_CP022113.1"/>
</dbReference>
<feature type="transmembrane region" description="Helical" evidence="1">
    <location>
        <begin position="306"/>
        <end position="326"/>
    </location>
</feature>
<feature type="transmembrane region" description="Helical" evidence="1">
    <location>
        <begin position="176"/>
        <end position="199"/>
    </location>
</feature>
<reference evidence="2 3" key="1">
    <citation type="submission" date="2017-06" db="EMBL/GenBank/DDBJ databases">
        <title>Complete genome sequence of Nitrospirillum amazonense strain CBAmC, an endophytic nitrogen-fixing and plant growth-promoting bacterium, isolated from sugarcane.</title>
        <authorList>
            <person name="Schwab S."/>
            <person name="dos Santos Teixeira K.R."/>
            <person name="Simoes Araujo J.L."/>
            <person name="Soares Vidal M."/>
            <person name="Borges de Freitas H.R."/>
            <person name="Rivello Crivelaro A.L."/>
            <person name="Bueno de Camargo Nunes A."/>
            <person name="dos Santos C.M."/>
            <person name="Palmeira da Silva Rosa D."/>
            <person name="da Silva Padilha D."/>
            <person name="da Silva E."/>
            <person name="Araujo Terra L."/>
            <person name="Soares Mendes V."/>
            <person name="Farinelli L."/>
            <person name="Magalhaes Cruz L."/>
            <person name="Baldani J.I."/>
        </authorList>
    </citation>
    <scope>NUCLEOTIDE SEQUENCE [LARGE SCALE GENOMIC DNA]</scope>
    <source>
        <strain evidence="2 3">CBAmC</strain>
    </source>
</reference>
<feature type="transmembrane region" description="Helical" evidence="1">
    <location>
        <begin position="115"/>
        <end position="134"/>
    </location>
</feature>
<dbReference type="EMBL" id="CP022113">
    <property type="protein sequence ID" value="ASG24942.1"/>
    <property type="molecule type" value="Genomic_DNA"/>
</dbReference>